<dbReference type="InterPro" id="IPR011989">
    <property type="entry name" value="ARM-like"/>
</dbReference>
<dbReference type="SUPFAM" id="SSF48371">
    <property type="entry name" value="ARM repeat"/>
    <property type="match status" value="1"/>
</dbReference>
<dbReference type="PANTHER" id="PTHR14873:SF1">
    <property type="entry name" value="OS06G0694100 PROTEIN"/>
    <property type="match status" value="1"/>
</dbReference>
<reference evidence="2 3" key="1">
    <citation type="journal article" date="2020" name="Cell">
        <title>Large-Scale Comparative Analyses of Tick Genomes Elucidate Their Genetic Diversity and Vector Capacities.</title>
        <authorList>
            <consortium name="Tick Genome and Microbiome Consortium (TIGMIC)"/>
            <person name="Jia N."/>
            <person name="Wang J."/>
            <person name="Shi W."/>
            <person name="Du L."/>
            <person name="Sun Y."/>
            <person name="Zhan W."/>
            <person name="Jiang J.F."/>
            <person name="Wang Q."/>
            <person name="Zhang B."/>
            <person name="Ji P."/>
            <person name="Bell-Sakyi L."/>
            <person name="Cui X.M."/>
            <person name="Yuan T.T."/>
            <person name="Jiang B.G."/>
            <person name="Yang W.F."/>
            <person name="Lam T.T."/>
            <person name="Chang Q.C."/>
            <person name="Ding S.J."/>
            <person name="Wang X.J."/>
            <person name="Zhu J.G."/>
            <person name="Ruan X.D."/>
            <person name="Zhao L."/>
            <person name="Wei J.T."/>
            <person name="Ye R.Z."/>
            <person name="Que T.C."/>
            <person name="Du C.H."/>
            <person name="Zhou Y.H."/>
            <person name="Cheng J.X."/>
            <person name="Dai P.F."/>
            <person name="Guo W.B."/>
            <person name="Han X.H."/>
            <person name="Huang E.J."/>
            <person name="Li L.F."/>
            <person name="Wei W."/>
            <person name="Gao Y.C."/>
            <person name="Liu J.Z."/>
            <person name="Shao H.Z."/>
            <person name="Wang X."/>
            <person name="Wang C.C."/>
            <person name="Yang T.C."/>
            <person name="Huo Q.B."/>
            <person name="Li W."/>
            <person name="Chen H.Y."/>
            <person name="Chen S.E."/>
            <person name="Zhou L.G."/>
            <person name="Ni X.B."/>
            <person name="Tian J.H."/>
            <person name="Sheng Y."/>
            <person name="Liu T."/>
            <person name="Pan Y.S."/>
            <person name="Xia L.Y."/>
            <person name="Li J."/>
            <person name="Zhao F."/>
            <person name="Cao W.C."/>
        </authorList>
    </citation>
    <scope>NUCLEOTIDE SEQUENCE [LARGE SCALE GENOMIC DNA]</scope>
    <source>
        <strain evidence="2">HaeL-2018</strain>
    </source>
</reference>
<dbReference type="OMA" id="TWKKNPC"/>
<dbReference type="InterPro" id="IPR016024">
    <property type="entry name" value="ARM-type_fold"/>
</dbReference>
<sequence>MMNSPVSSVGTITELFNAIINETCLSKKVTILRALRTALEQFPRQANVEDVQWDTATMCAFARSLLFSGVPIDSREDEERQYEQGDFPGVSETACEGMVCARLFLAVASPEQVGVSDFLTPLQVLCFAHGDPKLPWCSEASVSAASALAAQLESPSSARQLISLLKYIQPKLTKETWKKNPCYRRVFKVALFQLRHPDMSDALPIVLPPALLTRRRLHDAQPDTRTRLRSPHRGQRPPPSELDRHGYQEVLFDALKHLLYVKEPEVIVKLHTCIRNLLFSDYLDVLRTFRIKDEKRQRMAEDVYNELFTAAEMEQAFALRKAYSSQFCSYIECLGIDVVKYMDKTLRVLLEYVEVYDTEEQECRRNALLALAMLIKHTWLRIPSHFRKIVESLFKLAYDLDEHNRTVLWAEIVECLHLLRISCPDEYKTFKEDMSLLEGSDIPGIPKLRACVAKCEEKV</sequence>
<keyword evidence="3" id="KW-1185">Reference proteome</keyword>
<evidence type="ECO:0000313" key="2">
    <source>
        <dbReference type="EMBL" id="KAH9381770.1"/>
    </source>
</evidence>
<dbReference type="Proteomes" id="UP000821853">
    <property type="component" value="Chromosome 9"/>
</dbReference>
<comment type="caution">
    <text evidence="2">The sequence shown here is derived from an EMBL/GenBank/DDBJ whole genome shotgun (WGS) entry which is preliminary data.</text>
</comment>
<dbReference type="OrthoDB" id="6417021at2759"/>
<accession>A0A9J6H223</accession>
<evidence type="ECO:0000313" key="3">
    <source>
        <dbReference type="Proteomes" id="UP000821853"/>
    </source>
</evidence>
<organism evidence="2 3">
    <name type="scientific">Haemaphysalis longicornis</name>
    <name type="common">Bush tick</name>
    <dbReference type="NCBI Taxonomy" id="44386"/>
    <lineage>
        <taxon>Eukaryota</taxon>
        <taxon>Metazoa</taxon>
        <taxon>Ecdysozoa</taxon>
        <taxon>Arthropoda</taxon>
        <taxon>Chelicerata</taxon>
        <taxon>Arachnida</taxon>
        <taxon>Acari</taxon>
        <taxon>Parasitiformes</taxon>
        <taxon>Ixodida</taxon>
        <taxon>Ixodoidea</taxon>
        <taxon>Ixodidae</taxon>
        <taxon>Haemaphysalinae</taxon>
        <taxon>Haemaphysalis</taxon>
    </lineage>
</organism>
<dbReference type="VEuPathDB" id="VectorBase:HLOH_042493"/>
<protein>
    <submittedName>
        <fullName evidence="2">Uncharacterized protein</fullName>
    </submittedName>
</protein>
<feature type="region of interest" description="Disordered" evidence="1">
    <location>
        <begin position="219"/>
        <end position="243"/>
    </location>
</feature>
<name>A0A9J6H223_HAELO</name>
<dbReference type="AlphaFoldDB" id="A0A9J6H223"/>
<dbReference type="Gene3D" id="1.25.10.10">
    <property type="entry name" value="Leucine-rich Repeat Variant"/>
    <property type="match status" value="1"/>
</dbReference>
<gene>
    <name evidence="2" type="ORF">HPB48_010589</name>
</gene>
<evidence type="ECO:0000256" key="1">
    <source>
        <dbReference type="SAM" id="MobiDB-lite"/>
    </source>
</evidence>
<proteinExistence type="predicted"/>
<dbReference type="EMBL" id="JABSTR010000011">
    <property type="protein sequence ID" value="KAH9381770.1"/>
    <property type="molecule type" value="Genomic_DNA"/>
</dbReference>
<dbReference type="PANTHER" id="PTHR14873">
    <property type="entry name" value="OS06G0694100 PROTEIN"/>
    <property type="match status" value="1"/>
</dbReference>